<dbReference type="EMBL" id="JAMRDG010000001">
    <property type="protein sequence ID" value="KAJ3701786.1"/>
    <property type="molecule type" value="Genomic_DNA"/>
</dbReference>
<accession>A0AAD6EUL9</accession>
<feature type="domain" description="WRKY" evidence="7">
    <location>
        <begin position="114"/>
        <end position="180"/>
    </location>
</feature>
<evidence type="ECO:0000256" key="1">
    <source>
        <dbReference type="ARBA" id="ARBA00004123"/>
    </source>
</evidence>
<dbReference type="GO" id="GO:0003700">
    <property type="term" value="F:DNA-binding transcription factor activity"/>
    <property type="evidence" value="ECO:0007669"/>
    <property type="project" value="InterPro"/>
</dbReference>
<protein>
    <recommendedName>
        <fullName evidence="7">WRKY domain-containing protein</fullName>
    </recommendedName>
</protein>
<dbReference type="Proteomes" id="UP001210211">
    <property type="component" value="Unassembled WGS sequence"/>
</dbReference>
<dbReference type="SUPFAM" id="SSF118290">
    <property type="entry name" value="WRKY DNA-binding domain"/>
    <property type="match status" value="1"/>
</dbReference>
<evidence type="ECO:0000256" key="2">
    <source>
        <dbReference type="ARBA" id="ARBA00023015"/>
    </source>
</evidence>
<comment type="caution">
    <text evidence="8">The sequence shown here is derived from an EMBL/GenBank/DDBJ whole genome shotgun (WGS) entry which is preliminary data.</text>
</comment>
<keyword evidence="3" id="KW-0238">DNA-binding</keyword>
<dbReference type="InterPro" id="IPR003657">
    <property type="entry name" value="WRKY_dom"/>
</dbReference>
<dbReference type="InterPro" id="IPR036576">
    <property type="entry name" value="WRKY_dom_sf"/>
</dbReference>
<evidence type="ECO:0000259" key="7">
    <source>
        <dbReference type="PROSITE" id="PS50811"/>
    </source>
</evidence>
<evidence type="ECO:0000256" key="3">
    <source>
        <dbReference type="ARBA" id="ARBA00023125"/>
    </source>
</evidence>
<name>A0AAD6EUL9_9POAL</name>
<dbReference type="PANTHER" id="PTHR32096">
    <property type="entry name" value="WRKY TRANSCRIPTION FACTOR 30-RELATED-RELATED"/>
    <property type="match status" value="1"/>
</dbReference>
<dbReference type="FunFam" id="2.20.25.80:FF:000007">
    <property type="entry name" value="WRKY transcription factor 22"/>
    <property type="match status" value="1"/>
</dbReference>
<evidence type="ECO:0000313" key="8">
    <source>
        <dbReference type="EMBL" id="KAJ3701786.1"/>
    </source>
</evidence>
<keyword evidence="2" id="KW-0805">Transcription regulation</keyword>
<evidence type="ECO:0000256" key="5">
    <source>
        <dbReference type="ARBA" id="ARBA00023242"/>
    </source>
</evidence>
<dbReference type="SMART" id="SM00774">
    <property type="entry name" value="WRKY"/>
    <property type="match status" value="1"/>
</dbReference>
<evidence type="ECO:0000256" key="4">
    <source>
        <dbReference type="ARBA" id="ARBA00023163"/>
    </source>
</evidence>
<dbReference type="AlphaFoldDB" id="A0AAD6EUL9"/>
<evidence type="ECO:0000313" key="9">
    <source>
        <dbReference type="Proteomes" id="UP001210211"/>
    </source>
</evidence>
<evidence type="ECO:0000256" key="6">
    <source>
        <dbReference type="ARBA" id="ARBA00060761"/>
    </source>
</evidence>
<dbReference type="Gene3D" id="2.20.25.80">
    <property type="entry name" value="WRKY domain"/>
    <property type="match status" value="1"/>
</dbReference>
<proteinExistence type="inferred from homology"/>
<gene>
    <name evidence="8" type="ORF">LUZ61_005491</name>
</gene>
<organism evidence="8 9">
    <name type="scientific">Rhynchospora tenuis</name>
    <dbReference type="NCBI Taxonomy" id="198213"/>
    <lineage>
        <taxon>Eukaryota</taxon>
        <taxon>Viridiplantae</taxon>
        <taxon>Streptophyta</taxon>
        <taxon>Embryophyta</taxon>
        <taxon>Tracheophyta</taxon>
        <taxon>Spermatophyta</taxon>
        <taxon>Magnoliopsida</taxon>
        <taxon>Liliopsida</taxon>
        <taxon>Poales</taxon>
        <taxon>Cyperaceae</taxon>
        <taxon>Cyperoideae</taxon>
        <taxon>Rhynchosporeae</taxon>
        <taxon>Rhynchospora</taxon>
    </lineage>
</organism>
<dbReference type="PROSITE" id="PS50811">
    <property type="entry name" value="WRKY"/>
    <property type="match status" value="1"/>
</dbReference>
<keyword evidence="9" id="KW-1185">Reference proteome</keyword>
<dbReference type="Pfam" id="PF03106">
    <property type="entry name" value="WRKY"/>
    <property type="match status" value="1"/>
</dbReference>
<dbReference type="GO" id="GO:0000976">
    <property type="term" value="F:transcription cis-regulatory region binding"/>
    <property type="evidence" value="ECO:0007669"/>
    <property type="project" value="TreeGrafter"/>
</dbReference>
<comment type="subcellular location">
    <subcellularLocation>
        <location evidence="1">Nucleus</location>
    </subcellularLocation>
</comment>
<keyword evidence="5" id="KW-0539">Nucleus</keyword>
<comment type="similarity">
    <text evidence="6">Belongs to the WRKY group II-e family.</text>
</comment>
<reference evidence="8 9" key="1">
    <citation type="journal article" date="2022" name="Cell">
        <title>Repeat-based holocentromeres influence genome architecture and karyotype evolution.</title>
        <authorList>
            <person name="Hofstatter P.G."/>
            <person name="Thangavel G."/>
            <person name="Lux T."/>
            <person name="Neumann P."/>
            <person name="Vondrak T."/>
            <person name="Novak P."/>
            <person name="Zhang M."/>
            <person name="Costa L."/>
            <person name="Castellani M."/>
            <person name="Scott A."/>
            <person name="Toegelov H."/>
            <person name="Fuchs J."/>
            <person name="Mata-Sucre Y."/>
            <person name="Dias Y."/>
            <person name="Vanzela A.L.L."/>
            <person name="Huettel B."/>
            <person name="Almeida C.C.S."/>
            <person name="Simkova H."/>
            <person name="Souza G."/>
            <person name="Pedrosa-Harand A."/>
            <person name="Macas J."/>
            <person name="Mayer K.F.X."/>
            <person name="Houben A."/>
            <person name="Marques A."/>
        </authorList>
    </citation>
    <scope>NUCLEOTIDE SEQUENCE [LARGE SCALE GENOMIC DNA]</scope>
    <source>
        <strain evidence="8">RhyTen1mFocal</strain>
    </source>
</reference>
<sequence>MEVNDWDLFAVVRGCGFFTTEASTTAETDPFSSLASRDIKKEEVIRCEEQEQLLSFSGFLRTQTSLWETEEPCQLFSVDTSQPQTKPEQKRHIQMPRLKRRKSQLQKVVRHVPVSDGLTSDLWAWRKYGQKPIKGSPYPRGYYRCSSLKGCIARKQVERDRVDPSMLIITYTGEHNHAVPTHRNSLAGISRPKFPKPNSSPVVSADPELSPTTPLATTAFEEEEHEEFCDMMKEDWMDSKVISESDESWFTGLDSFYGDESGFEEGLLLED</sequence>
<dbReference type="InterPro" id="IPR044810">
    <property type="entry name" value="WRKY_plant"/>
</dbReference>
<dbReference type="GO" id="GO:0005634">
    <property type="term" value="C:nucleus"/>
    <property type="evidence" value="ECO:0007669"/>
    <property type="project" value="UniProtKB-SubCell"/>
</dbReference>
<keyword evidence="4" id="KW-0804">Transcription</keyword>
<dbReference type="PANTHER" id="PTHR32096:SF18">
    <property type="entry name" value="DISEASE RESISTANCE PROTEIN RRS1B-RELATED"/>
    <property type="match status" value="1"/>
</dbReference>